<proteinExistence type="predicted"/>
<dbReference type="RefSeq" id="WP_323123974.1">
    <property type="nucleotide sequence ID" value="NZ_JAYESH010000002.1"/>
</dbReference>
<protein>
    <submittedName>
        <fullName evidence="1">Ferredoxin</fullName>
    </submittedName>
</protein>
<comment type="caution">
    <text evidence="1">The sequence shown here is derived from an EMBL/GenBank/DDBJ whole genome shotgun (WGS) entry which is preliminary data.</text>
</comment>
<reference evidence="1 2" key="1">
    <citation type="submission" date="2023-12" db="EMBL/GenBank/DDBJ databases">
        <title>novel species in genus Nocarida.</title>
        <authorList>
            <person name="Li Z."/>
        </authorList>
    </citation>
    <scope>NUCLEOTIDE SEQUENCE [LARGE SCALE GENOMIC DNA]</scope>
    <source>
        <strain evidence="1 2">CDC186</strain>
    </source>
</reference>
<dbReference type="Proteomes" id="UP001348098">
    <property type="component" value="Unassembled WGS sequence"/>
</dbReference>
<keyword evidence="2" id="KW-1185">Reference proteome</keyword>
<evidence type="ECO:0000313" key="1">
    <source>
        <dbReference type="EMBL" id="MEB3511040.1"/>
    </source>
</evidence>
<sequence>MTPRIDERLNEAPMAPVQCDHCGAGVLVRKASWQQTSVQWNADAAVRCPELRDTVGNDPSLPGCGRLRDAIAAAATSGRLRIPAECGAVESDHGSRPCGGAPREVA</sequence>
<name>A0ABU6AU77_9NOCA</name>
<accession>A0ABU6AU77</accession>
<dbReference type="EMBL" id="JAYKYQ010000005">
    <property type="protein sequence ID" value="MEB3511040.1"/>
    <property type="molecule type" value="Genomic_DNA"/>
</dbReference>
<organism evidence="1 2">
    <name type="scientific">Nocardia implantans</name>
    <dbReference type="NCBI Taxonomy" id="3108168"/>
    <lineage>
        <taxon>Bacteria</taxon>
        <taxon>Bacillati</taxon>
        <taxon>Actinomycetota</taxon>
        <taxon>Actinomycetes</taxon>
        <taxon>Mycobacteriales</taxon>
        <taxon>Nocardiaceae</taxon>
        <taxon>Nocardia</taxon>
    </lineage>
</organism>
<gene>
    <name evidence="1" type="ORF">U3653_13515</name>
</gene>
<evidence type="ECO:0000313" key="2">
    <source>
        <dbReference type="Proteomes" id="UP001348098"/>
    </source>
</evidence>